<gene>
    <name evidence="1" type="ORF">UFOVP259_60</name>
</gene>
<dbReference type="Pfam" id="PF05119">
    <property type="entry name" value="Terminase_4"/>
    <property type="match status" value="1"/>
</dbReference>
<organism evidence="1">
    <name type="scientific">uncultured Caudovirales phage</name>
    <dbReference type="NCBI Taxonomy" id="2100421"/>
    <lineage>
        <taxon>Viruses</taxon>
        <taxon>Duplodnaviria</taxon>
        <taxon>Heunggongvirae</taxon>
        <taxon>Uroviricota</taxon>
        <taxon>Caudoviricetes</taxon>
        <taxon>Peduoviridae</taxon>
        <taxon>Maltschvirus</taxon>
        <taxon>Maltschvirus maltsch</taxon>
    </lineage>
</organism>
<protein>
    <submittedName>
        <fullName evidence="1">COG3747 Phage terminase, small subunit</fullName>
    </submittedName>
</protein>
<sequence length="152" mass="16901">MTTQLPSNLHLVHNKKKAEHINALTKKVKSKIPKASWLDNPDAWDKDAFIQETSDFLWDNFGIGADQDKHLLAMLAHQIEIYVQCMQGIAKDGIIMEFNAGQTYGANPYLTAGDKALTKIIALMNELGLTPKGRINAPKQEASKYQNLLNGP</sequence>
<reference evidence="1" key="1">
    <citation type="submission" date="2020-04" db="EMBL/GenBank/DDBJ databases">
        <authorList>
            <person name="Chiriac C."/>
            <person name="Salcher M."/>
            <person name="Ghai R."/>
            <person name="Kavagutti S V."/>
        </authorList>
    </citation>
    <scope>NUCLEOTIDE SEQUENCE</scope>
</reference>
<dbReference type="EMBL" id="LR796261">
    <property type="protein sequence ID" value="CAB4132632.1"/>
    <property type="molecule type" value="Genomic_DNA"/>
</dbReference>
<accession>A0A6J5LGH6</accession>
<dbReference type="InterPro" id="IPR006448">
    <property type="entry name" value="Phage_term_ssu_P27"/>
</dbReference>
<name>A0A6J5LGH6_9CAUD</name>
<proteinExistence type="predicted"/>
<evidence type="ECO:0000313" key="1">
    <source>
        <dbReference type="EMBL" id="CAB4132632.1"/>
    </source>
</evidence>